<dbReference type="Pfam" id="PF00078">
    <property type="entry name" value="RVT_1"/>
    <property type="match status" value="1"/>
</dbReference>
<dbReference type="Gene3D" id="3.30.70.270">
    <property type="match status" value="1"/>
</dbReference>
<evidence type="ECO:0000313" key="3">
    <source>
        <dbReference type="EMBL" id="TYK12184.1"/>
    </source>
</evidence>
<evidence type="ECO:0000313" key="5">
    <source>
        <dbReference type="Proteomes" id="UP000321947"/>
    </source>
</evidence>
<dbReference type="InterPro" id="IPR043128">
    <property type="entry name" value="Rev_trsase/Diguanyl_cyclase"/>
</dbReference>
<dbReference type="InterPro" id="IPR043502">
    <property type="entry name" value="DNA/RNA_pol_sf"/>
</dbReference>
<dbReference type="InterPro" id="IPR053134">
    <property type="entry name" value="RNA-dir_DNA_polymerase"/>
</dbReference>
<dbReference type="PANTHER" id="PTHR24559:SF442">
    <property type="entry name" value="RNA-DIRECTED DNA POLYMERASE HOMOLOG"/>
    <property type="match status" value="1"/>
</dbReference>
<protein>
    <submittedName>
        <fullName evidence="3">RNA-directed DNA polymerase-like protein</fullName>
    </submittedName>
</protein>
<keyword evidence="3" id="KW-0808">Transferase</keyword>
<dbReference type="AlphaFoldDB" id="A0A5D3CLY4"/>
<reference evidence="4 5" key="1">
    <citation type="submission" date="2019-08" db="EMBL/GenBank/DDBJ databases">
        <title>Draft genome sequences of two oriental melons (Cucumis melo L. var makuwa).</title>
        <authorList>
            <person name="Kwon S.-Y."/>
        </authorList>
    </citation>
    <scope>NUCLEOTIDE SEQUENCE [LARGE SCALE GENOMIC DNA]</scope>
    <source>
        <strain evidence="5">cv. Chang Bougi</strain>
        <strain evidence="4">cv. SW 3</strain>
        <tissue evidence="3">Leaf</tissue>
    </source>
</reference>
<evidence type="ECO:0000259" key="1">
    <source>
        <dbReference type="PROSITE" id="PS50878"/>
    </source>
</evidence>
<evidence type="ECO:0000313" key="2">
    <source>
        <dbReference type="EMBL" id="KAA0049688.1"/>
    </source>
</evidence>
<dbReference type="EMBL" id="SSTE01012063">
    <property type="protein sequence ID" value="KAA0049688.1"/>
    <property type="molecule type" value="Genomic_DNA"/>
</dbReference>
<keyword evidence="3" id="KW-0548">Nucleotidyltransferase</keyword>
<dbReference type="EMBL" id="SSTD01010321">
    <property type="protein sequence ID" value="TYK12184.1"/>
    <property type="molecule type" value="Genomic_DNA"/>
</dbReference>
<dbReference type="CDD" id="cd01647">
    <property type="entry name" value="RT_LTR"/>
    <property type="match status" value="1"/>
</dbReference>
<organism evidence="3 5">
    <name type="scientific">Cucumis melo var. makuwa</name>
    <name type="common">Oriental melon</name>
    <dbReference type="NCBI Taxonomy" id="1194695"/>
    <lineage>
        <taxon>Eukaryota</taxon>
        <taxon>Viridiplantae</taxon>
        <taxon>Streptophyta</taxon>
        <taxon>Embryophyta</taxon>
        <taxon>Tracheophyta</taxon>
        <taxon>Spermatophyta</taxon>
        <taxon>Magnoliopsida</taxon>
        <taxon>eudicotyledons</taxon>
        <taxon>Gunneridae</taxon>
        <taxon>Pentapetalae</taxon>
        <taxon>rosids</taxon>
        <taxon>fabids</taxon>
        <taxon>Cucurbitales</taxon>
        <taxon>Cucurbitaceae</taxon>
        <taxon>Benincaseae</taxon>
        <taxon>Cucumis</taxon>
    </lineage>
</organism>
<proteinExistence type="predicted"/>
<dbReference type="SUPFAM" id="SSF56672">
    <property type="entry name" value="DNA/RNA polymerases"/>
    <property type="match status" value="1"/>
</dbReference>
<dbReference type="Gene3D" id="3.10.10.10">
    <property type="entry name" value="HIV Type 1 Reverse Transcriptase, subunit A, domain 1"/>
    <property type="match status" value="1"/>
</dbReference>
<dbReference type="InterPro" id="IPR000477">
    <property type="entry name" value="RT_dom"/>
</dbReference>
<dbReference type="GO" id="GO:0003964">
    <property type="term" value="F:RNA-directed DNA polymerase activity"/>
    <property type="evidence" value="ECO:0007669"/>
    <property type="project" value="UniProtKB-KW"/>
</dbReference>
<dbReference type="OrthoDB" id="407598at2759"/>
<dbReference type="Proteomes" id="UP000321947">
    <property type="component" value="Unassembled WGS sequence"/>
</dbReference>
<sequence length="155" mass="17852">MCVDSKAINCITVKYRFPIPRIGDLLDQLGKATIFSKVDLKSGYHQICIRPGDEWKAAYKTNEGLFEWMVMPFGLFNAPSTSKRLMNQVLHPFLNKFIVVYFDDILVYSNGSDEHMLHLRKLFQVLIETELYINQKKCILKEEILFLGLLSSEGG</sequence>
<dbReference type="PANTHER" id="PTHR24559">
    <property type="entry name" value="TRANSPOSON TY3-I GAG-POL POLYPROTEIN"/>
    <property type="match status" value="1"/>
</dbReference>
<feature type="domain" description="Reverse transcriptase" evidence="1">
    <location>
        <begin position="1"/>
        <end position="151"/>
    </location>
</feature>
<keyword evidence="3" id="KW-0695">RNA-directed DNA polymerase</keyword>
<accession>A0A5D3CLY4</accession>
<gene>
    <name evidence="3" type="ORF">E5676_scaffold106G001250</name>
    <name evidence="2" type="ORF">E6C27_scaffold76G00320</name>
</gene>
<name>A0A5D3CLY4_CUCMM</name>
<dbReference type="Proteomes" id="UP000321393">
    <property type="component" value="Unassembled WGS sequence"/>
</dbReference>
<evidence type="ECO:0000313" key="4">
    <source>
        <dbReference type="Proteomes" id="UP000321393"/>
    </source>
</evidence>
<dbReference type="PROSITE" id="PS50878">
    <property type="entry name" value="RT_POL"/>
    <property type="match status" value="1"/>
</dbReference>
<comment type="caution">
    <text evidence="3">The sequence shown here is derived from an EMBL/GenBank/DDBJ whole genome shotgun (WGS) entry which is preliminary data.</text>
</comment>